<name>A0ABQ8GL88_9PEZI</name>
<proteinExistence type="predicted"/>
<reference evidence="2 3" key="1">
    <citation type="journal article" date="2021" name="Nat. Commun.">
        <title>Genetic determinants of endophytism in the Arabidopsis root mycobiome.</title>
        <authorList>
            <person name="Mesny F."/>
            <person name="Miyauchi S."/>
            <person name="Thiergart T."/>
            <person name="Pickel B."/>
            <person name="Atanasova L."/>
            <person name="Karlsson M."/>
            <person name="Huettel B."/>
            <person name="Barry K.W."/>
            <person name="Haridas S."/>
            <person name="Chen C."/>
            <person name="Bauer D."/>
            <person name="Andreopoulos W."/>
            <person name="Pangilinan J."/>
            <person name="LaButti K."/>
            <person name="Riley R."/>
            <person name="Lipzen A."/>
            <person name="Clum A."/>
            <person name="Drula E."/>
            <person name="Henrissat B."/>
            <person name="Kohler A."/>
            <person name="Grigoriev I.V."/>
            <person name="Martin F.M."/>
            <person name="Hacquard S."/>
        </authorList>
    </citation>
    <scope>NUCLEOTIDE SEQUENCE [LARGE SCALE GENOMIC DNA]</scope>
    <source>
        <strain evidence="2 3">MPI-SDFR-AT-0080</strain>
    </source>
</reference>
<evidence type="ECO:0000313" key="2">
    <source>
        <dbReference type="EMBL" id="KAH7060433.1"/>
    </source>
</evidence>
<feature type="compositionally biased region" description="Basic and acidic residues" evidence="1">
    <location>
        <begin position="121"/>
        <end position="130"/>
    </location>
</feature>
<comment type="caution">
    <text evidence="2">The sequence shown here is derived from an EMBL/GenBank/DDBJ whole genome shotgun (WGS) entry which is preliminary data.</text>
</comment>
<accession>A0ABQ8GL88</accession>
<feature type="region of interest" description="Disordered" evidence="1">
    <location>
        <begin position="121"/>
        <end position="144"/>
    </location>
</feature>
<evidence type="ECO:0000313" key="3">
    <source>
        <dbReference type="Proteomes" id="UP000774617"/>
    </source>
</evidence>
<evidence type="ECO:0000256" key="1">
    <source>
        <dbReference type="SAM" id="MobiDB-lite"/>
    </source>
</evidence>
<organism evidence="2 3">
    <name type="scientific">Macrophomina phaseolina</name>
    <dbReference type="NCBI Taxonomy" id="35725"/>
    <lineage>
        <taxon>Eukaryota</taxon>
        <taxon>Fungi</taxon>
        <taxon>Dikarya</taxon>
        <taxon>Ascomycota</taxon>
        <taxon>Pezizomycotina</taxon>
        <taxon>Dothideomycetes</taxon>
        <taxon>Dothideomycetes incertae sedis</taxon>
        <taxon>Botryosphaeriales</taxon>
        <taxon>Botryosphaeriaceae</taxon>
        <taxon>Macrophomina</taxon>
    </lineage>
</organism>
<dbReference type="Proteomes" id="UP000774617">
    <property type="component" value="Unassembled WGS sequence"/>
</dbReference>
<keyword evidence="3" id="KW-1185">Reference proteome</keyword>
<feature type="region of interest" description="Disordered" evidence="1">
    <location>
        <begin position="213"/>
        <end position="235"/>
    </location>
</feature>
<sequence length="235" mass="25381">MRFAMQSAMGGCPPCGREMLCRATCSAYMAPFCPLHLTATPRLVRTAEGALPPLGPACVRGIRQAPVLTESCCFVVLFWWFRSAIGFHHLSAGTLASAPVSGVGTFGSSVMSDGEGTCRDLASRRAEARSASHQQAPGPVHRFGVGDFLDGHRTKAFPPAPWQARREIWPAHGPPSRGCRRRAAAAPVCCRQHCSQRSMPGPSYIQQIRHPRKRNAPITESCLRQPARRGLGPAS</sequence>
<gene>
    <name evidence="2" type="ORF">B0J12DRAFT_332353</name>
</gene>
<protein>
    <submittedName>
        <fullName evidence="2">Uncharacterized protein</fullName>
    </submittedName>
</protein>
<dbReference type="EMBL" id="JAGTJR010000005">
    <property type="protein sequence ID" value="KAH7060433.1"/>
    <property type="molecule type" value="Genomic_DNA"/>
</dbReference>